<keyword evidence="1" id="KW-0472">Membrane</keyword>
<comment type="caution">
    <text evidence="3">The sequence shown here is derived from an EMBL/GenBank/DDBJ whole genome shotgun (WGS) entry which is preliminary data.</text>
</comment>
<feature type="transmembrane region" description="Helical" evidence="1">
    <location>
        <begin position="277"/>
        <end position="298"/>
    </location>
</feature>
<feature type="transmembrane region" description="Helical" evidence="1">
    <location>
        <begin position="453"/>
        <end position="472"/>
    </location>
</feature>
<keyword evidence="1" id="KW-1133">Transmembrane helix</keyword>
<dbReference type="EMBL" id="LCAB01000011">
    <property type="protein sequence ID" value="KKR82573.1"/>
    <property type="molecule type" value="Genomic_DNA"/>
</dbReference>
<feature type="transmembrane region" description="Helical" evidence="1">
    <location>
        <begin position="35"/>
        <end position="61"/>
    </location>
</feature>
<organism evidence="3 4">
    <name type="scientific">Candidatus Daviesbacteria bacterium GW2011_GWA2_40_9</name>
    <dbReference type="NCBI Taxonomy" id="1618424"/>
    <lineage>
        <taxon>Bacteria</taxon>
        <taxon>Candidatus Daviesiibacteriota</taxon>
    </lineage>
</organism>
<feature type="transmembrane region" description="Helical" evidence="1">
    <location>
        <begin position="97"/>
        <end position="118"/>
    </location>
</feature>
<feature type="domain" description="Membrane protein 6-pyruvoyl-tetrahydropterin synthase-related" evidence="2">
    <location>
        <begin position="27"/>
        <end position="215"/>
    </location>
</feature>
<evidence type="ECO:0000313" key="3">
    <source>
        <dbReference type="EMBL" id="KKR82573.1"/>
    </source>
</evidence>
<evidence type="ECO:0000259" key="2">
    <source>
        <dbReference type="Pfam" id="PF10131"/>
    </source>
</evidence>
<dbReference type="AlphaFoldDB" id="A0A0G0U0G0"/>
<feature type="transmembrane region" description="Helical" evidence="1">
    <location>
        <begin position="238"/>
        <end position="257"/>
    </location>
</feature>
<protein>
    <recommendedName>
        <fullName evidence="2">Membrane protein 6-pyruvoyl-tetrahydropterin synthase-related domain-containing protein</fullName>
    </recommendedName>
</protein>
<gene>
    <name evidence="3" type="ORF">UU29_C0011G0020</name>
</gene>
<proteinExistence type="predicted"/>
<evidence type="ECO:0000256" key="1">
    <source>
        <dbReference type="SAM" id="Phobius"/>
    </source>
</evidence>
<sequence length="479" mass="54039">MRKCLEDLQIPCRWVPDMGYGNGFPLFNYYSVFPYYLGAILSYILGYLGAAKALFLIPLVAGGVTMYLLARQLWGRLSGITAAALYLFAPYRALDAYVRGAVAESFALALIPLVFYFLLRLIKKPSQRNFLGLSLSSAAFLTTHNIMTLLLPAFVETSLVRTDTLTRMDLNFRAHFVTVGQLFFDRSFGYGASIPGPFDSLSFQIGWPHWWLVPAAVVLGLLGWLVKKDFLNKLPARGFILIILLALAFLMSVFMTHNRSAFVWEAIGLLRFFQFPWRFLSLAIFSASLLGGALILILAGRAKKVVLVLIIVSTMALNWSFFKPEHFFPTLTDRKKLSGEMWETQQKASILDYLPKTAYEPQERAPNRPIIVSGQVTLGDFDNRSNRWNFSINVSEKAVVEIPVFDFPVWQVTVNGQKFPYSHDNLMGRVMIDLQPGEYQVAGKLTNTPIRNLGNIITLISLLITGGVAWYGKRQRIFH</sequence>
<feature type="transmembrane region" description="Helical" evidence="1">
    <location>
        <begin position="305"/>
        <end position="322"/>
    </location>
</feature>
<dbReference type="Pfam" id="PF10131">
    <property type="entry name" value="PTPS_related"/>
    <property type="match status" value="1"/>
</dbReference>
<accession>A0A0G0U0G0</accession>
<evidence type="ECO:0000313" key="4">
    <source>
        <dbReference type="Proteomes" id="UP000034601"/>
    </source>
</evidence>
<dbReference type="Proteomes" id="UP000034601">
    <property type="component" value="Unassembled WGS sequence"/>
</dbReference>
<feature type="transmembrane region" description="Helical" evidence="1">
    <location>
        <begin position="130"/>
        <end position="155"/>
    </location>
</feature>
<name>A0A0G0U0G0_9BACT</name>
<dbReference type="InterPro" id="IPR018776">
    <property type="entry name" value="Membrane_prot_PTPS-rel_domain"/>
</dbReference>
<feature type="transmembrane region" description="Helical" evidence="1">
    <location>
        <begin position="207"/>
        <end position="226"/>
    </location>
</feature>
<reference evidence="3 4" key="1">
    <citation type="journal article" date="2015" name="Nature">
        <title>rRNA introns, odd ribosomes, and small enigmatic genomes across a large radiation of phyla.</title>
        <authorList>
            <person name="Brown C.T."/>
            <person name="Hug L.A."/>
            <person name="Thomas B.C."/>
            <person name="Sharon I."/>
            <person name="Castelle C.J."/>
            <person name="Singh A."/>
            <person name="Wilkins M.J."/>
            <person name="Williams K.H."/>
            <person name="Banfield J.F."/>
        </authorList>
    </citation>
    <scope>NUCLEOTIDE SEQUENCE [LARGE SCALE GENOMIC DNA]</scope>
</reference>
<keyword evidence="1" id="KW-0812">Transmembrane</keyword>